<name>A0A1X7UN86_AMPQE</name>
<dbReference type="EnsemblMetazoa" id="Aqu2.1.29455_001">
    <property type="protein sequence ID" value="Aqu2.1.29455_001"/>
    <property type="gene ID" value="Aqu2.1.29455"/>
</dbReference>
<accession>A0A1X7UN86</accession>
<dbReference type="AlphaFoldDB" id="A0A1X7UN86"/>
<proteinExistence type="predicted"/>
<evidence type="ECO:0000313" key="1">
    <source>
        <dbReference type="EnsemblMetazoa" id="Aqu2.1.29455_001"/>
    </source>
</evidence>
<organism evidence="1">
    <name type="scientific">Amphimedon queenslandica</name>
    <name type="common">Sponge</name>
    <dbReference type="NCBI Taxonomy" id="400682"/>
    <lineage>
        <taxon>Eukaryota</taxon>
        <taxon>Metazoa</taxon>
        <taxon>Porifera</taxon>
        <taxon>Demospongiae</taxon>
        <taxon>Heteroscleromorpha</taxon>
        <taxon>Haplosclerida</taxon>
        <taxon>Niphatidae</taxon>
        <taxon>Amphimedon</taxon>
    </lineage>
</organism>
<protein>
    <submittedName>
        <fullName evidence="1">Uncharacterized protein</fullName>
    </submittedName>
</protein>
<sequence>MLYPNQLLIQWKEEEVHQQKQKLQHISRQSLEVEVHFQ</sequence>
<reference evidence="1" key="1">
    <citation type="submission" date="2017-05" db="UniProtKB">
        <authorList>
            <consortium name="EnsemblMetazoa"/>
        </authorList>
    </citation>
    <scope>IDENTIFICATION</scope>
</reference>
<dbReference type="InParanoid" id="A0A1X7UN86"/>